<evidence type="ECO:0000256" key="1">
    <source>
        <dbReference type="SAM" id="Phobius"/>
    </source>
</evidence>
<dbReference type="AlphaFoldDB" id="A0A9D1GMD6"/>
<dbReference type="Proteomes" id="UP000886860">
    <property type="component" value="Unassembled WGS sequence"/>
</dbReference>
<accession>A0A9D1GMD6</accession>
<sequence>MTNLTYTYTIKEGKSVEEFISMVDIFLQSSENMETQRVPVEGEVHNALQARVKNGKLKQVIGMDKAITLRFLESFGEGHSVCIQIGDAKWMDKGIVMTVSMFVLWPLTVTSGVGIYRQKQLPAKIKKAADTYFETKALVWKEKGMAAKAAQCAGDALRNASDAAEQFVNSSAGQKIGCYIARNLWRVFR</sequence>
<feature type="transmembrane region" description="Helical" evidence="1">
    <location>
        <begin position="95"/>
        <end position="116"/>
    </location>
</feature>
<protein>
    <submittedName>
        <fullName evidence="2">Uncharacterized protein</fullName>
    </submittedName>
</protein>
<evidence type="ECO:0000313" key="2">
    <source>
        <dbReference type="EMBL" id="HIT42769.1"/>
    </source>
</evidence>
<comment type="caution">
    <text evidence="2">The sequence shown here is derived from an EMBL/GenBank/DDBJ whole genome shotgun (WGS) entry which is preliminary data.</text>
</comment>
<proteinExistence type="predicted"/>
<keyword evidence="1" id="KW-1133">Transmembrane helix</keyword>
<keyword evidence="1" id="KW-0812">Transmembrane</keyword>
<name>A0A9D1GMD6_9FIRM</name>
<evidence type="ECO:0000313" key="3">
    <source>
        <dbReference type="Proteomes" id="UP000886860"/>
    </source>
</evidence>
<keyword evidence="1" id="KW-0472">Membrane</keyword>
<reference evidence="2" key="2">
    <citation type="journal article" date="2021" name="PeerJ">
        <title>Extensive microbial diversity within the chicken gut microbiome revealed by metagenomics and culture.</title>
        <authorList>
            <person name="Gilroy R."/>
            <person name="Ravi A."/>
            <person name="Getino M."/>
            <person name="Pursley I."/>
            <person name="Horton D.L."/>
            <person name="Alikhan N.F."/>
            <person name="Baker D."/>
            <person name="Gharbi K."/>
            <person name="Hall N."/>
            <person name="Watson M."/>
            <person name="Adriaenssens E.M."/>
            <person name="Foster-Nyarko E."/>
            <person name="Jarju S."/>
            <person name="Secka A."/>
            <person name="Antonio M."/>
            <person name="Oren A."/>
            <person name="Chaudhuri R.R."/>
            <person name="La Ragione R."/>
            <person name="Hildebrand F."/>
            <person name="Pallen M.J."/>
        </authorList>
    </citation>
    <scope>NUCLEOTIDE SEQUENCE</scope>
    <source>
        <strain evidence="2">CHK123-3438</strain>
    </source>
</reference>
<reference evidence="2" key="1">
    <citation type="submission" date="2020-10" db="EMBL/GenBank/DDBJ databases">
        <authorList>
            <person name="Gilroy R."/>
        </authorList>
    </citation>
    <scope>NUCLEOTIDE SEQUENCE</scope>
    <source>
        <strain evidence="2">CHK123-3438</strain>
    </source>
</reference>
<dbReference type="EMBL" id="DVKS01000195">
    <property type="protein sequence ID" value="HIT42769.1"/>
    <property type="molecule type" value="Genomic_DNA"/>
</dbReference>
<organism evidence="2 3">
    <name type="scientific">Candidatus Caccovicinus merdipullorum</name>
    <dbReference type="NCBI Taxonomy" id="2840724"/>
    <lineage>
        <taxon>Bacteria</taxon>
        <taxon>Bacillati</taxon>
        <taxon>Bacillota</taxon>
        <taxon>Clostridia</taxon>
        <taxon>Eubacteriales</taxon>
        <taxon>Candidatus Caccovicinus</taxon>
    </lineage>
</organism>
<gene>
    <name evidence="2" type="ORF">IAB60_11870</name>
</gene>